<dbReference type="FunFam" id="2.60.40.10:FF:000018">
    <property type="entry name" value="collagen alpha-1(XII) chain isoform X1"/>
    <property type="match status" value="1"/>
</dbReference>
<comment type="subunit">
    <text evidence="14">Trimer of identical chains each containing 190 kDa of non-triple-helical sequences.</text>
</comment>
<evidence type="ECO:0000313" key="20">
    <source>
        <dbReference type="Ensembl" id="ENSMCSP00000013522.1"/>
    </source>
</evidence>
<keyword evidence="11" id="KW-0379">Hydroxylation</keyword>
<dbReference type="Gene3D" id="3.40.50.410">
    <property type="entry name" value="von Willebrand factor, type A domain"/>
    <property type="match status" value="2"/>
</dbReference>
<dbReference type="GO" id="GO:0005581">
    <property type="term" value="C:collagen trimer"/>
    <property type="evidence" value="ECO:0007669"/>
    <property type="project" value="UniProtKB-KW"/>
</dbReference>
<feature type="region of interest" description="Disordered" evidence="16">
    <location>
        <begin position="1615"/>
        <end position="1747"/>
    </location>
</feature>
<feature type="domain" description="Fibronectin type-III" evidence="19">
    <location>
        <begin position="949"/>
        <end position="1035"/>
    </location>
</feature>
<feature type="chain" id="PRO_5034815648" description="Collagen alpha-1(XII) chain" evidence="17">
    <location>
        <begin position="24"/>
        <end position="1747"/>
    </location>
</feature>
<dbReference type="InterPro" id="IPR048287">
    <property type="entry name" value="TSPN-like_N"/>
</dbReference>
<feature type="domain" description="Fibronectin type-III" evidence="19">
    <location>
        <begin position="313"/>
        <end position="404"/>
    </location>
</feature>
<evidence type="ECO:0000256" key="13">
    <source>
        <dbReference type="ARBA" id="ARBA00053577"/>
    </source>
</evidence>
<dbReference type="FunFam" id="2.60.40.10:FF:000234">
    <property type="entry name" value="Collagen, type XII, alpha 1"/>
    <property type="match status" value="1"/>
</dbReference>
<dbReference type="Ensembl" id="ENSMCST00000013877.1">
    <property type="protein sequence ID" value="ENSMCSP00000013522.1"/>
    <property type="gene ID" value="ENSMCSG00000009011.1"/>
</dbReference>
<evidence type="ECO:0000256" key="2">
    <source>
        <dbReference type="ARBA" id="ARBA00022525"/>
    </source>
</evidence>
<feature type="compositionally biased region" description="Pro residues" evidence="16">
    <location>
        <begin position="1512"/>
        <end position="1521"/>
    </location>
</feature>
<feature type="compositionally biased region" description="Pro residues" evidence="16">
    <location>
        <begin position="1625"/>
        <end position="1634"/>
    </location>
</feature>
<feature type="domain" description="Fibronectin type-III" evidence="19">
    <location>
        <begin position="497"/>
        <end position="591"/>
    </location>
</feature>
<feature type="signal peptide" evidence="17">
    <location>
        <begin position="1"/>
        <end position="23"/>
    </location>
</feature>
<evidence type="ECO:0000256" key="5">
    <source>
        <dbReference type="ARBA" id="ARBA00022737"/>
    </source>
</evidence>
<dbReference type="SUPFAM" id="SSF53300">
    <property type="entry name" value="vWA-like"/>
    <property type="match status" value="2"/>
</dbReference>
<dbReference type="GO" id="GO:0007155">
    <property type="term" value="P:cell adhesion"/>
    <property type="evidence" value="ECO:0007669"/>
    <property type="project" value="UniProtKB-KW"/>
</dbReference>
<evidence type="ECO:0000256" key="4">
    <source>
        <dbReference type="ARBA" id="ARBA00022729"/>
    </source>
</evidence>
<dbReference type="Gene3D" id="2.60.40.10">
    <property type="entry name" value="Immunoglobulins"/>
    <property type="match status" value="10"/>
</dbReference>
<evidence type="ECO:0000256" key="11">
    <source>
        <dbReference type="ARBA" id="ARBA00023278"/>
    </source>
</evidence>
<dbReference type="FunFam" id="2.60.120.200:FF:000008">
    <property type="entry name" value="Collagen type XII alpha 1 chain"/>
    <property type="match status" value="1"/>
</dbReference>
<keyword evidence="9" id="KW-1015">Disulfide bond</keyword>
<dbReference type="FunFam" id="2.60.40.10:FF:000489">
    <property type="entry name" value="collagen alpha-1(XII) chain isoform X1"/>
    <property type="match status" value="1"/>
</dbReference>
<reference evidence="20" key="1">
    <citation type="submission" date="2025-08" db="UniProtKB">
        <authorList>
            <consortium name="Ensembl"/>
        </authorList>
    </citation>
    <scope>IDENTIFICATION</scope>
</reference>
<dbReference type="Pfam" id="PF00041">
    <property type="entry name" value="fn3"/>
    <property type="match status" value="8"/>
</dbReference>
<keyword evidence="2" id="KW-0964">Secreted</keyword>
<evidence type="ECO:0000256" key="17">
    <source>
        <dbReference type="SAM" id="SignalP"/>
    </source>
</evidence>
<feature type="compositionally biased region" description="Low complexity" evidence="16">
    <location>
        <begin position="1545"/>
        <end position="1558"/>
    </location>
</feature>
<dbReference type="PROSITE" id="PS50234">
    <property type="entry name" value="VWFA"/>
    <property type="match status" value="2"/>
</dbReference>
<feature type="compositionally biased region" description="Gly residues" evidence="16">
    <location>
        <begin position="1641"/>
        <end position="1650"/>
    </location>
</feature>
<dbReference type="PANTHER" id="PTHR24020:SF17">
    <property type="entry name" value="COLLAGEN ALPHA-1(XII) CHAIN"/>
    <property type="match status" value="1"/>
</dbReference>
<dbReference type="SUPFAM" id="SSF49265">
    <property type="entry name" value="Fibronectin type III"/>
    <property type="match status" value="9"/>
</dbReference>
<feature type="compositionally biased region" description="Polar residues" evidence="16">
    <location>
        <begin position="1615"/>
        <end position="1624"/>
    </location>
</feature>
<evidence type="ECO:0000256" key="14">
    <source>
        <dbReference type="ARBA" id="ARBA00064391"/>
    </source>
</evidence>
<dbReference type="SMART" id="SM00060">
    <property type="entry name" value="FN3"/>
    <property type="match status" value="9"/>
</dbReference>
<evidence type="ECO:0000259" key="18">
    <source>
        <dbReference type="PROSITE" id="PS50234"/>
    </source>
</evidence>
<feature type="compositionally biased region" description="Low complexity" evidence="16">
    <location>
        <begin position="1501"/>
        <end position="1510"/>
    </location>
</feature>
<keyword evidence="8" id="KW-0176">Collagen</keyword>
<feature type="domain" description="VWFA" evidence="18">
    <location>
        <begin position="1039"/>
        <end position="1212"/>
    </location>
</feature>
<dbReference type="Gene3D" id="2.60.120.200">
    <property type="match status" value="1"/>
</dbReference>
<proteinExistence type="inferred from homology"/>
<feature type="region of interest" description="Disordered" evidence="16">
    <location>
        <begin position="1465"/>
        <end position="1580"/>
    </location>
</feature>
<feature type="domain" description="Fibronectin type-III" evidence="19">
    <location>
        <begin position="678"/>
        <end position="768"/>
    </location>
</feature>
<dbReference type="CDD" id="cd00063">
    <property type="entry name" value="FN3"/>
    <property type="match status" value="9"/>
</dbReference>
<evidence type="ECO:0000256" key="1">
    <source>
        <dbReference type="ARBA" id="ARBA00004498"/>
    </source>
</evidence>
<feature type="domain" description="Fibronectin type-III" evidence="19">
    <location>
        <begin position="223"/>
        <end position="312"/>
    </location>
</feature>
<dbReference type="SMART" id="SM00210">
    <property type="entry name" value="TSPN"/>
    <property type="match status" value="1"/>
</dbReference>
<accession>A0A8C5U3B5</accession>
<evidence type="ECO:0000256" key="7">
    <source>
        <dbReference type="ARBA" id="ARBA00022974"/>
    </source>
</evidence>
<dbReference type="InterPro" id="IPR013783">
    <property type="entry name" value="Ig-like_fold"/>
</dbReference>
<evidence type="ECO:0000256" key="15">
    <source>
        <dbReference type="ARBA" id="ARBA00067989"/>
    </source>
</evidence>
<keyword evidence="5" id="KW-0677">Repeat</keyword>
<dbReference type="InterPro" id="IPR013320">
    <property type="entry name" value="ConA-like_dom_sf"/>
</dbReference>
<feature type="compositionally biased region" description="Low complexity" evidence="16">
    <location>
        <begin position="1522"/>
        <end position="1534"/>
    </location>
</feature>
<dbReference type="FunFam" id="2.60.40.10:FF:000121">
    <property type="entry name" value="Collagen type XII alpha 1 chain"/>
    <property type="match status" value="4"/>
</dbReference>
<evidence type="ECO:0000313" key="21">
    <source>
        <dbReference type="Proteomes" id="UP000694560"/>
    </source>
</evidence>
<dbReference type="Pfam" id="PF01391">
    <property type="entry name" value="Collagen"/>
    <property type="match status" value="2"/>
</dbReference>
<dbReference type="FunFam" id="2.60.40.10:FF:000480">
    <property type="entry name" value="Collagen, type XII, alpha 1"/>
    <property type="match status" value="1"/>
</dbReference>
<dbReference type="InterPro" id="IPR002035">
    <property type="entry name" value="VWF_A"/>
</dbReference>
<dbReference type="InterPro" id="IPR008160">
    <property type="entry name" value="Collagen"/>
</dbReference>
<dbReference type="PROSITE" id="PS50853">
    <property type="entry name" value="FN3"/>
    <property type="match status" value="7"/>
</dbReference>
<dbReference type="Pfam" id="PF00092">
    <property type="entry name" value="VWA"/>
    <property type="match status" value="2"/>
</dbReference>
<dbReference type="GO" id="GO:0005615">
    <property type="term" value="C:extracellular space"/>
    <property type="evidence" value="ECO:0007669"/>
    <property type="project" value="TreeGrafter"/>
</dbReference>
<feature type="domain" description="Fibronectin type-III" evidence="19">
    <location>
        <begin position="769"/>
        <end position="859"/>
    </location>
</feature>
<dbReference type="InterPro" id="IPR003961">
    <property type="entry name" value="FN3_dom"/>
</dbReference>
<evidence type="ECO:0000256" key="10">
    <source>
        <dbReference type="ARBA" id="ARBA00023180"/>
    </source>
</evidence>
<dbReference type="InterPro" id="IPR050525">
    <property type="entry name" value="ECM_Assembly_Org"/>
</dbReference>
<keyword evidence="6" id="KW-0130">Cell adhesion</keyword>
<keyword evidence="3" id="KW-0272">Extracellular matrix</keyword>
<reference evidence="20" key="2">
    <citation type="submission" date="2025-09" db="UniProtKB">
        <authorList>
            <consortium name="Ensembl"/>
        </authorList>
    </citation>
    <scope>IDENTIFICATION</scope>
</reference>
<evidence type="ECO:0000256" key="16">
    <source>
        <dbReference type="SAM" id="MobiDB-lite"/>
    </source>
</evidence>
<evidence type="ECO:0000259" key="19">
    <source>
        <dbReference type="PROSITE" id="PS50853"/>
    </source>
</evidence>
<feature type="domain" description="VWFA" evidence="18">
    <location>
        <begin position="35"/>
        <end position="207"/>
    </location>
</feature>
<dbReference type="GO" id="GO:0035987">
    <property type="term" value="P:endodermal cell differentiation"/>
    <property type="evidence" value="ECO:0007669"/>
    <property type="project" value="TreeGrafter"/>
</dbReference>
<protein>
    <recommendedName>
        <fullName evidence="15">Collagen alpha-1(XII) chain</fullName>
    </recommendedName>
</protein>
<comment type="subcellular location">
    <subcellularLocation>
        <location evidence="1">Secreted</location>
        <location evidence="1">Extracellular space</location>
        <location evidence="1">Extracellular matrix</location>
    </subcellularLocation>
</comment>
<evidence type="ECO:0000256" key="9">
    <source>
        <dbReference type="ARBA" id="ARBA00023157"/>
    </source>
</evidence>
<evidence type="ECO:0000256" key="12">
    <source>
        <dbReference type="ARBA" id="ARBA00049648"/>
    </source>
</evidence>
<evidence type="ECO:0000256" key="6">
    <source>
        <dbReference type="ARBA" id="ARBA00022889"/>
    </source>
</evidence>
<comment type="similarity">
    <text evidence="12">Belongs to the fibril-associated collagens with interrupted helices (FACIT) family.</text>
</comment>
<comment type="function">
    <text evidence="13">Type XII collagen interacts with type I collagen-containing fibrils, the COL1 domain could be associated with the surface of the fibrils, and the COL2 and NC3 domains may be localized in the perifibrillar matrix.</text>
</comment>
<dbReference type="GO" id="GO:0005614">
    <property type="term" value="C:interstitial matrix"/>
    <property type="evidence" value="ECO:0007669"/>
    <property type="project" value="UniProtKB-ARBA"/>
</dbReference>
<dbReference type="PANTHER" id="PTHR24020">
    <property type="entry name" value="COLLAGEN ALPHA"/>
    <property type="match status" value="1"/>
</dbReference>
<feature type="domain" description="Fibronectin type-III" evidence="19">
    <location>
        <begin position="860"/>
        <end position="948"/>
    </location>
</feature>
<dbReference type="SUPFAM" id="SSF49899">
    <property type="entry name" value="Concanavalin A-like lectins/glucanases"/>
    <property type="match status" value="1"/>
</dbReference>
<sequence length="1747" mass="189707">MKTALCSAVAALCAAALLSSIEAEGLECRTRAEADIVLLVDGSWSIGRPNFKTIRNFIARIVEVFDIGPDKVQIGLAQYSGDPRTEWNLNAYRTKQSLLEAVANLPYKGGNTLTGMALDFILRNNFRQDAGLRPRARKIGVLITDGKSQDDVVTPSRKLRDQGVELYAIGIKNADENELKQIATDPDDIHAYNVADFSFLASIVENVTTNLCNSVKGPGDLPPPSNLVISEVTPRSFRLRWSPPPESVDRYRVEYYPTSGGSPKQFYVSRMETTTVLKDLQPETEYVVNVFSVVEDESSEPLIGRETTLPISSVRNLNVYDIGSTYMRVRWEPLKGATGYLLTYEPVNATVPATEKEMRVGPSVNEVQLVDLIPNTEYTLTAYVLFDDMTSDPLTTQEVTLPLPGPRGLRLQDVTHSTMNVVWDPAPGKVRKYILRYKIADDADVKEPVPAPVNLRITDITTNSFRGTWDHGAPDVSLYRITWGPYGRAEKQEPKSGPRNLQVYNATSHSLTVKWDPASGRVQRYRIIYQPISGDGPEQSTTVGGRQNSVVIQRLQPDTPYAITVSSMYADGEGGRMTGRGRTKPLTTVRNLLVYDPTTSTLNVRWDHAEGSPRQYKVFYGPTAGGAEEMTTVPGNTNYVILRTLEPNTPYTVTVVPVFPEGDGGRTSDTGRTLERGTPRNIHIYNPTPNSMNVRWEPAPGPVQQYRINYAPLTGPRPSESIVVPGNTRDVILERLTPDTAYSISVIALYADGEGNPSQAQGRTLPRSGPRNVRVFGETTNSLSVQWDHADGPVQQYRIIYSPTVGDPIDEYTTVPGIRNNVILQPLQSDTPYKITVVAVYEDGDGGQLTGNGRTVGLLPPQNMYITDEWYTRFRVSWDPSPSPVLGYKIVYKPVGSNEPMEVFVGEVTSYTLHNLSPSTTYDVNVYAQYDSGMSIPLTDQGTTLYLNVTDLTSYKVGWDTFCIRWSPHRAATSYRLKLNPTDARGQEITIRGSETSHCFTGLSPDKEYNATVFVQTPNLEGPPVSMRERTVCRGAKADIVFLTDASWSIGDDNFNKVVKFVFNTVGAFDLINPAGIQVSFVQYSDEAKSEFKLNTFDDKAQALGALQNIQYRGGNTRTGKALTFIKEKVLTWESGMRRGVPKVLVVVTDGRSQDEVRKAATIIQHSGFSVFVVGVADVDYNELAKIASKPSERHVFIVDDFDAFEKIQDNLVTFVCETATSTCPLIYLEGYTSPGFKMLESYNLTEKHFASVQGVSLESGSFPSYVAYRLHKNALISQPIREIHPEGLPQAYTIILLFRLLPESPNEPFAIWQITDRDYKPQVGVVLDPASKVLSFFNKDTRGEVQTVTFDNDDIRKIFYGSFHKVHIVVTSSNVKIYIDCSEILEKPIKEAGNITTDGYEILGKLLKGDRRSATLEIQNFDIVCSPVWTSRDRCCDLPSMRDEAKCPALPNACTCTQDSVGPPGPPGPAGGPGAKGPRGERGLTGSSGRQGMKGDAGQPGLPGRSGTPGLPGPPGPVGPPGERGFTGKDGPTGPRGPPGPAGAPGVPGVAGPSGKPGKPGDRGTPGTPGMKGEKGDRGDIASQNMMRAVARQVCEQLINGQMSRFNQMLNQIPNDYYSNRNQPGPPGPPGPPGAAGTRGEPGPGGRPGFPGPPGVQGPPGERGIPGEKGERGTGSQGPRGLPGPPGPQGESRTGPPGSTGSRGPPGPPGRPGNAGIRGPPGPPGYCDSSQCASIPYNGQGFPGFG</sequence>
<dbReference type="CDD" id="cd01482">
    <property type="entry name" value="vWA_collagen_alphaI-XII-like"/>
    <property type="match status" value="2"/>
</dbReference>
<evidence type="ECO:0000256" key="3">
    <source>
        <dbReference type="ARBA" id="ARBA00022530"/>
    </source>
</evidence>
<organism evidence="20 21">
    <name type="scientific">Malurus cyaneus samueli</name>
    <dbReference type="NCBI Taxonomy" id="2593467"/>
    <lineage>
        <taxon>Eukaryota</taxon>
        <taxon>Metazoa</taxon>
        <taxon>Chordata</taxon>
        <taxon>Craniata</taxon>
        <taxon>Vertebrata</taxon>
        <taxon>Euteleostomi</taxon>
        <taxon>Archelosauria</taxon>
        <taxon>Archosauria</taxon>
        <taxon>Dinosauria</taxon>
        <taxon>Saurischia</taxon>
        <taxon>Theropoda</taxon>
        <taxon>Coelurosauria</taxon>
        <taxon>Aves</taxon>
        <taxon>Neognathae</taxon>
        <taxon>Neoaves</taxon>
        <taxon>Telluraves</taxon>
        <taxon>Australaves</taxon>
        <taxon>Passeriformes</taxon>
        <taxon>Meliphagoidea</taxon>
        <taxon>Maluridae</taxon>
        <taxon>Malurus</taxon>
    </lineage>
</organism>
<keyword evidence="4 17" id="KW-0732">Signal</keyword>
<dbReference type="PRINTS" id="PR00453">
    <property type="entry name" value="VWFADOMAIN"/>
</dbReference>
<name>A0A8C5U3B5_9PASS</name>
<dbReference type="FunFam" id="3.40.50.410:FF:000001">
    <property type="entry name" value="Collagen, type XII, alpha 1"/>
    <property type="match status" value="2"/>
</dbReference>
<keyword evidence="10" id="KW-0325">Glycoprotein</keyword>
<keyword evidence="7" id="KW-0654">Proteoglycan</keyword>
<dbReference type="Proteomes" id="UP000694560">
    <property type="component" value="Unplaced"/>
</dbReference>
<keyword evidence="21" id="KW-1185">Reference proteome</keyword>
<dbReference type="InterPro" id="IPR036465">
    <property type="entry name" value="vWFA_dom_sf"/>
</dbReference>
<evidence type="ECO:0000256" key="8">
    <source>
        <dbReference type="ARBA" id="ARBA00023119"/>
    </source>
</evidence>
<dbReference type="InterPro" id="IPR036116">
    <property type="entry name" value="FN3_sf"/>
</dbReference>
<dbReference type="SMART" id="SM00327">
    <property type="entry name" value="VWA"/>
    <property type="match status" value="2"/>
</dbReference>
<feature type="compositionally biased region" description="Low complexity" evidence="16">
    <location>
        <begin position="1690"/>
        <end position="1704"/>
    </location>
</feature>